<evidence type="ECO:0000259" key="2">
    <source>
        <dbReference type="PROSITE" id="PS50937"/>
    </source>
</evidence>
<comment type="caution">
    <text evidence="3">The sequence shown here is derived from an EMBL/GenBank/DDBJ whole genome shotgun (WGS) entry which is preliminary data.</text>
</comment>
<organism evidence="3 4">
    <name type="scientific">Winogradskya humida</name>
    <dbReference type="NCBI Taxonomy" id="113566"/>
    <lineage>
        <taxon>Bacteria</taxon>
        <taxon>Bacillati</taxon>
        <taxon>Actinomycetota</taxon>
        <taxon>Actinomycetes</taxon>
        <taxon>Micromonosporales</taxon>
        <taxon>Micromonosporaceae</taxon>
        <taxon>Winogradskya</taxon>
    </lineage>
</organism>
<dbReference type="PANTHER" id="PTHR30204:SF98">
    <property type="entry name" value="HTH-TYPE TRANSCRIPTIONAL REGULATOR ADHR"/>
    <property type="match status" value="1"/>
</dbReference>
<evidence type="ECO:0000313" key="4">
    <source>
        <dbReference type="Proteomes" id="UP000603200"/>
    </source>
</evidence>
<proteinExistence type="predicted"/>
<reference evidence="3 4" key="1">
    <citation type="submission" date="2021-01" db="EMBL/GenBank/DDBJ databases">
        <title>Whole genome shotgun sequence of Actinoplanes humidus NBRC 14915.</title>
        <authorList>
            <person name="Komaki H."/>
            <person name="Tamura T."/>
        </authorList>
    </citation>
    <scope>NUCLEOTIDE SEQUENCE [LARGE SCALE GENOMIC DNA]</scope>
    <source>
        <strain evidence="3 4">NBRC 14915</strain>
    </source>
</reference>
<feature type="domain" description="HTH merR-type" evidence="2">
    <location>
        <begin position="1"/>
        <end position="70"/>
    </location>
</feature>
<dbReference type="EMBL" id="BOMN01000111">
    <property type="protein sequence ID" value="GIE24586.1"/>
    <property type="molecule type" value="Genomic_DNA"/>
</dbReference>
<dbReference type="InterPro" id="IPR000551">
    <property type="entry name" value="MerR-type_HTH_dom"/>
</dbReference>
<dbReference type="Gene3D" id="1.10.1660.10">
    <property type="match status" value="1"/>
</dbReference>
<dbReference type="SUPFAM" id="SSF46955">
    <property type="entry name" value="Putative DNA-binding domain"/>
    <property type="match status" value="1"/>
</dbReference>
<gene>
    <name evidence="3" type="ORF">Ahu01nite_076880</name>
</gene>
<dbReference type="SMART" id="SM00422">
    <property type="entry name" value="HTH_MERR"/>
    <property type="match status" value="1"/>
</dbReference>
<evidence type="ECO:0000313" key="3">
    <source>
        <dbReference type="EMBL" id="GIE24586.1"/>
    </source>
</evidence>
<sequence length="209" mass="22256">MKIAELSRRTGVPVPTIKYYLRAGLLPAGERTNANQARYADLHVQRLRLVRILLSIGGLSVAEVSRLLAELDRPRPDMPAALGSASLPPALGTPPDPPMLAAALSTTDAMIKRWGWNAGADVPARHAVADVIRALWEMDLNITDELLDCYAEAAVASVTADRALCDDVRPADTGAHRAVASIVGDGLIAALRRLADQSPRDMADDGTGH</sequence>
<name>A0ABQ4A161_9ACTN</name>
<evidence type="ECO:0000256" key="1">
    <source>
        <dbReference type="ARBA" id="ARBA00023125"/>
    </source>
</evidence>
<keyword evidence="1" id="KW-0238">DNA-binding</keyword>
<dbReference type="RefSeq" id="WP_203841591.1">
    <property type="nucleotide sequence ID" value="NZ_BAAATV010000019.1"/>
</dbReference>
<dbReference type="PRINTS" id="PR00040">
    <property type="entry name" value="HTHMERR"/>
</dbReference>
<dbReference type="CDD" id="cd04780">
    <property type="entry name" value="HTH_MerR-like_sg5"/>
    <property type="match status" value="1"/>
</dbReference>
<dbReference type="InterPro" id="IPR047057">
    <property type="entry name" value="MerR_fam"/>
</dbReference>
<dbReference type="Pfam" id="PF13411">
    <property type="entry name" value="MerR_1"/>
    <property type="match status" value="1"/>
</dbReference>
<dbReference type="PANTHER" id="PTHR30204">
    <property type="entry name" value="REDOX-CYCLING DRUG-SENSING TRANSCRIPTIONAL ACTIVATOR SOXR"/>
    <property type="match status" value="1"/>
</dbReference>
<dbReference type="Proteomes" id="UP000603200">
    <property type="component" value="Unassembled WGS sequence"/>
</dbReference>
<dbReference type="InterPro" id="IPR009061">
    <property type="entry name" value="DNA-bd_dom_put_sf"/>
</dbReference>
<dbReference type="PROSITE" id="PS50937">
    <property type="entry name" value="HTH_MERR_2"/>
    <property type="match status" value="1"/>
</dbReference>
<protein>
    <submittedName>
        <fullName evidence="3">Transcriptional regulator</fullName>
    </submittedName>
</protein>
<accession>A0ABQ4A161</accession>
<keyword evidence="4" id="KW-1185">Reference proteome</keyword>